<accession>A0A0F7RU07</accession>
<reference evidence="2" key="1">
    <citation type="submission" date="2014-06" db="EMBL/GenBank/DDBJ databases">
        <authorList>
            <person name="Berkman P.J."/>
        </authorList>
    </citation>
    <scope>NUCLEOTIDE SEQUENCE [LARGE SCALE GENOMIC DNA]</scope>
</reference>
<proteinExistence type="predicted"/>
<dbReference type="Proteomes" id="UP000242770">
    <property type="component" value="Unassembled WGS sequence"/>
</dbReference>
<sequence>MLFVVLPQGHLPRSAAVEWQITAHTGPCSTFGILTLRRLSSPTDADADSKDAFTTSIRNCVDKSYATQLFQPVTTAYKEALALLKDLLSSTTETLLDQSQIIPCSSVHTLADDSTAQQVDLALVWHGI</sequence>
<dbReference type="AlphaFoldDB" id="A0A0F7RU07"/>
<name>A0A0F7RU07_9BASI</name>
<organism evidence="1 2">
    <name type="scientific">Sporisorium scitamineum</name>
    <dbReference type="NCBI Taxonomy" id="49012"/>
    <lineage>
        <taxon>Eukaryota</taxon>
        <taxon>Fungi</taxon>
        <taxon>Dikarya</taxon>
        <taxon>Basidiomycota</taxon>
        <taxon>Ustilaginomycotina</taxon>
        <taxon>Ustilaginomycetes</taxon>
        <taxon>Ustilaginales</taxon>
        <taxon>Ustilaginaceae</taxon>
        <taxon>Sporisorium</taxon>
    </lineage>
</organism>
<protein>
    <submittedName>
        <fullName evidence="1">Uncharacterized protein</fullName>
    </submittedName>
</protein>
<keyword evidence="2" id="KW-1185">Reference proteome</keyword>
<evidence type="ECO:0000313" key="2">
    <source>
        <dbReference type="Proteomes" id="UP000242770"/>
    </source>
</evidence>
<evidence type="ECO:0000313" key="1">
    <source>
        <dbReference type="EMBL" id="CDR99920.1"/>
    </source>
</evidence>
<gene>
    <name evidence="1" type="primary">SSCI31340.1</name>
</gene>
<dbReference type="EMBL" id="CCFA01001727">
    <property type="protein sequence ID" value="CDR99920.1"/>
    <property type="molecule type" value="Genomic_DNA"/>
</dbReference>